<keyword evidence="2" id="KW-0456">Lyase</keyword>
<dbReference type="CDD" id="cd00377">
    <property type="entry name" value="ICL_PEPM"/>
    <property type="match status" value="1"/>
</dbReference>
<reference evidence="3" key="1">
    <citation type="submission" date="2016-10" db="EMBL/GenBank/DDBJ databases">
        <authorList>
            <person name="Varghese N."/>
            <person name="Submissions S."/>
        </authorList>
    </citation>
    <scope>NUCLEOTIDE SEQUENCE [LARGE SCALE GENOMIC DNA]</scope>
    <source>
        <strain evidence="3">DSM 22127</strain>
    </source>
</reference>
<dbReference type="InterPro" id="IPR015813">
    <property type="entry name" value="Pyrv/PenolPyrv_kinase-like_dom"/>
</dbReference>
<dbReference type="STRING" id="642780.SAMN04488570_2275"/>
<dbReference type="InterPro" id="IPR039556">
    <property type="entry name" value="ICL/PEPM"/>
</dbReference>
<dbReference type="PANTHER" id="PTHR42905">
    <property type="entry name" value="PHOSPHOENOLPYRUVATE CARBOXYLASE"/>
    <property type="match status" value="1"/>
</dbReference>
<dbReference type="AlphaFoldDB" id="A0A1H1TLZ3"/>
<feature type="compositionally biased region" description="Low complexity" evidence="1">
    <location>
        <begin position="1"/>
        <end position="18"/>
    </location>
</feature>
<evidence type="ECO:0000256" key="1">
    <source>
        <dbReference type="SAM" id="MobiDB-lite"/>
    </source>
</evidence>
<dbReference type="Proteomes" id="UP000198859">
    <property type="component" value="Chromosome I"/>
</dbReference>
<feature type="region of interest" description="Disordered" evidence="1">
    <location>
        <begin position="1"/>
        <end position="24"/>
    </location>
</feature>
<keyword evidence="3" id="KW-1185">Reference proteome</keyword>
<sequence length="280" mass="28973">MTQTPAAPDEPTQPTDPTDPAHDSLESKAGELLRLHRDPTLLTVVNVWDSISARVVSDTPGTAALATASHSIAASWGYEDGENIPVDLMIEAVGRIAAATTLPVTADLEGGYGDAAETVRKAIGVGIVGANLEDQMKPLEEAVAAVSAVMDAALSEGVPDFVLNARTDAFVKAGDRDPAEVLADAVERGRAYLDAGAPAVFVPGKLDEAQVTTLVEAFGPQRLTLIGLPGVPPLARLEELGVARVSYGPMSQRVALTALQELTEAVLAGGGVPSNMRPLN</sequence>
<dbReference type="GO" id="GO:0016829">
    <property type="term" value="F:lyase activity"/>
    <property type="evidence" value="ECO:0007669"/>
    <property type="project" value="UniProtKB-KW"/>
</dbReference>
<dbReference type="SUPFAM" id="SSF51621">
    <property type="entry name" value="Phosphoenolpyruvate/pyruvate domain"/>
    <property type="match status" value="1"/>
</dbReference>
<protein>
    <submittedName>
        <fullName evidence="2">2-Methylisocitrate lyase, PEP mutase family</fullName>
    </submittedName>
</protein>
<dbReference type="OrthoDB" id="9780430at2"/>
<evidence type="ECO:0000313" key="2">
    <source>
        <dbReference type="EMBL" id="SDS61192.1"/>
    </source>
</evidence>
<evidence type="ECO:0000313" key="3">
    <source>
        <dbReference type="Proteomes" id="UP000198859"/>
    </source>
</evidence>
<organism evidence="2 3">
    <name type="scientific">Nocardioides scoriae</name>
    <dbReference type="NCBI Taxonomy" id="642780"/>
    <lineage>
        <taxon>Bacteria</taxon>
        <taxon>Bacillati</taxon>
        <taxon>Actinomycetota</taxon>
        <taxon>Actinomycetes</taxon>
        <taxon>Propionibacteriales</taxon>
        <taxon>Nocardioidaceae</taxon>
        <taxon>Nocardioides</taxon>
    </lineage>
</organism>
<dbReference type="PANTHER" id="PTHR42905:SF16">
    <property type="entry name" value="CARBOXYPHOSPHONOENOLPYRUVATE PHOSPHONOMUTASE-LIKE PROTEIN (AFU_ORTHOLOGUE AFUA_5G07230)"/>
    <property type="match status" value="1"/>
</dbReference>
<accession>A0A1H1TLZ3</accession>
<dbReference type="Gene3D" id="3.20.20.60">
    <property type="entry name" value="Phosphoenolpyruvate-binding domains"/>
    <property type="match status" value="1"/>
</dbReference>
<dbReference type="EMBL" id="LT629757">
    <property type="protein sequence ID" value="SDS61192.1"/>
    <property type="molecule type" value="Genomic_DNA"/>
</dbReference>
<gene>
    <name evidence="2" type="ORF">SAMN04488570_2275</name>
</gene>
<dbReference type="Pfam" id="PF13714">
    <property type="entry name" value="PEP_mutase"/>
    <property type="match status" value="1"/>
</dbReference>
<proteinExistence type="predicted"/>
<dbReference type="RefSeq" id="WP_091729662.1">
    <property type="nucleotide sequence ID" value="NZ_LT629757.1"/>
</dbReference>
<name>A0A1H1TLZ3_9ACTN</name>
<dbReference type="InterPro" id="IPR040442">
    <property type="entry name" value="Pyrv_kinase-like_dom_sf"/>
</dbReference>